<accession>A0A096BG05</accession>
<dbReference type="GO" id="GO:0006171">
    <property type="term" value="P:cAMP biosynthetic process"/>
    <property type="evidence" value="ECO:0007669"/>
    <property type="project" value="InterPro"/>
</dbReference>
<dbReference type="NCBIfam" id="TIGR00159">
    <property type="entry name" value="diadenylate cyclase CdaA"/>
    <property type="match status" value="1"/>
</dbReference>
<dbReference type="InterPro" id="IPR003390">
    <property type="entry name" value="DNA_integrity_scan_DisA_N"/>
</dbReference>
<comment type="caution">
    <text evidence="12">The sequence shown here is derived from an EMBL/GenBank/DDBJ whole genome shotgun (WGS) entry which is preliminary data.</text>
</comment>
<proteinExistence type="inferred from homology"/>
<protein>
    <recommendedName>
        <fullName evidence="10">Diadenylate cyclase</fullName>
        <shortName evidence="10">DAC</shortName>
        <ecNumber evidence="10">2.7.7.85</ecNumber>
    </recommendedName>
    <alternativeName>
        <fullName evidence="10">Cyclic-di-AMP synthase</fullName>
        <shortName evidence="10">c-di-AMP synthase</shortName>
    </alternativeName>
</protein>
<evidence type="ECO:0000313" key="13">
    <source>
        <dbReference type="Proteomes" id="UP000029622"/>
    </source>
</evidence>
<dbReference type="Pfam" id="PF19293">
    <property type="entry name" value="CdaA_N"/>
    <property type="match status" value="1"/>
</dbReference>
<organism evidence="12 13">
    <name type="scientific">Caloranaerobacter azorensis H53214</name>
    <dbReference type="NCBI Taxonomy" id="1156417"/>
    <lineage>
        <taxon>Bacteria</taxon>
        <taxon>Bacillati</taxon>
        <taxon>Bacillota</taxon>
        <taxon>Tissierellia</taxon>
        <taxon>Tissierellales</taxon>
        <taxon>Thermohalobacteraceae</taxon>
        <taxon>Caloranaerobacter</taxon>
    </lineage>
</organism>
<dbReference type="EMBL" id="AZTB01000040">
    <property type="protein sequence ID" value="KGG80100.1"/>
    <property type="molecule type" value="Genomic_DNA"/>
</dbReference>
<evidence type="ECO:0000256" key="9">
    <source>
        <dbReference type="ARBA" id="ARBA00023136"/>
    </source>
</evidence>
<keyword evidence="8 10" id="KW-1133">Transmembrane helix</keyword>
<keyword evidence="5 10" id="KW-0548">Nucleotidyltransferase</keyword>
<keyword evidence="4 10" id="KW-0812">Transmembrane</keyword>
<dbReference type="PIRSF" id="PIRSF004793">
    <property type="entry name" value="UCP004793"/>
    <property type="match status" value="1"/>
</dbReference>
<dbReference type="PROSITE" id="PS51794">
    <property type="entry name" value="DAC"/>
    <property type="match status" value="1"/>
</dbReference>
<dbReference type="GO" id="GO:0106408">
    <property type="term" value="F:diadenylate cyclase activity"/>
    <property type="evidence" value="ECO:0007669"/>
    <property type="project" value="UniProtKB-EC"/>
</dbReference>
<evidence type="ECO:0000259" key="11">
    <source>
        <dbReference type="PROSITE" id="PS51794"/>
    </source>
</evidence>
<dbReference type="GO" id="GO:0005524">
    <property type="term" value="F:ATP binding"/>
    <property type="evidence" value="ECO:0007669"/>
    <property type="project" value="UniProtKB-UniRule"/>
</dbReference>
<dbReference type="EC" id="2.7.7.85" evidence="10"/>
<evidence type="ECO:0000256" key="7">
    <source>
        <dbReference type="ARBA" id="ARBA00022840"/>
    </source>
</evidence>
<reference evidence="12 13" key="1">
    <citation type="submission" date="2013-12" db="EMBL/GenBank/DDBJ databases">
        <title>Draft genome sequence of Caloranaerobacter sp. H53214.</title>
        <authorList>
            <person name="Jiang L.J."/>
            <person name="Shao Z.Z."/>
            <person name="Long M.N."/>
        </authorList>
    </citation>
    <scope>NUCLEOTIDE SEQUENCE [LARGE SCALE GENOMIC DNA]</scope>
    <source>
        <strain evidence="12 13">H53214</strain>
    </source>
</reference>
<dbReference type="InterPro" id="IPR050338">
    <property type="entry name" value="DisA"/>
</dbReference>
<dbReference type="PANTHER" id="PTHR34185:SF1">
    <property type="entry name" value="DIADENYLATE CYCLASE"/>
    <property type="match status" value="1"/>
</dbReference>
<feature type="transmembrane region" description="Helical" evidence="10">
    <location>
        <begin position="45"/>
        <end position="67"/>
    </location>
</feature>
<comment type="similarity">
    <text evidence="10">Belongs to the adenylate cyclase family. DacA/CdaA subfamily.</text>
</comment>
<dbReference type="Proteomes" id="UP000029622">
    <property type="component" value="Unassembled WGS sequence"/>
</dbReference>
<dbReference type="RefSeq" id="WP_035163890.1">
    <property type="nucleotide sequence ID" value="NZ_AZTB01000040.1"/>
</dbReference>
<sequence>MHFLKELFMNIRIRDIIDIAIVAFAFYKFFMLIRETRAEQLIKGILVLLVITKISEWLQLFTINWILEKTMTVGVIALLIVFQPELRRALEYIGRSRFLMKTIIEVEDENIRNVINEILEAVASLSRQKIGALIVLERTTGLNEVVETGTLINGKVSSGLLINIFIPNTPLHDGAVIIKDDIIKAAGCFLPLTENMNLSKELGTRHRAALGITEKSDSLAIIVSEETGVISIADNGKLSRYIDIKTLEKILEDVYITNEMRRGLFVRWRIKNGEKQE</sequence>
<evidence type="ECO:0000313" key="12">
    <source>
        <dbReference type="EMBL" id="KGG80100.1"/>
    </source>
</evidence>
<keyword evidence="7 10" id="KW-0067">ATP-binding</keyword>
<feature type="transmembrane region" description="Helical" evidence="10">
    <location>
        <begin position="16"/>
        <end position="33"/>
    </location>
</feature>
<comment type="function">
    <text evidence="10">Catalyzes the condensation of 2 ATP molecules into cyclic di-AMP (c-di-AMP), a second messenger used to regulate differing processes in different bacteria.</text>
</comment>
<dbReference type="PANTHER" id="PTHR34185">
    <property type="entry name" value="DIADENYLATE CYCLASE"/>
    <property type="match status" value="1"/>
</dbReference>
<dbReference type="InterPro" id="IPR036888">
    <property type="entry name" value="DNA_integrity_DisA_N_sf"/>
</dbReference>
<keyword evidence="9 10" id="KW-0472">Membrane</keyword>
<name>A0A096BG05_9FIRM</name>
<keyword evidence="2 10" id="KW-1003">Cell membrane</keyword>
<comment type="subunit">
    <text evidence="10">Probably a homodimer.</text>
</comment>
<dbReference type="Gene3D" id="3.40.1700.10">
    <property type="entry name" value="DNA integrity scanning protein, DisA, N-terminal domain"/>
    <property type="match status" value="1"/>
</dbReference>
<evidence type="ECO:0000256" key="10">
    <source>
        <dbReference type="HAMAP-Rule" id="MF_01499"/>
    </source>
</evidence>
<feature type="domain" description="DAC" evidence="11">
    <location>
        <begin position="83"/>
        <end position="246"/>
    </location>
</feature>
<evidence type="ECO:0000256" key="2">
    <source>
        <dbReference type="ARBA" id="ARBA00022475"/>
    </source>
</evidence>
<dbReference type="STRING" id="1156417.Y919_08210"/>
<dbReference type="InterPro" id="IPR014046">
    <property type="entry name" value="C-di-AMP_synthase"/>
</dbReference>
<dbReference type="AlphaFoldDB" id="A0A096BG05"/>
<dbReference type="GO" id="GO:0004016">
    <property type="term" value="F:adenylate cyclase activity"/>
    <property type="evidence" value="ECO:0007669"/>
    <property type="project" value="UniProtKB-UniRule"/>
</dbReference>
<evidence type="ECO:0000256" key="1">
    <source>
        <dbReference type="ARBA" id="ARBA00000877"/>
    </source>
</evidence>
<gene>
    <name evidence="10" type="primary">dacA</name>
    <name evidence="12" type="ORF">Y919_08210</name>
</gene>
<comment type="catalytic activity">
    <reaction evidence="1 10">
        <text>2 ATP = 3',3'-c-di-AMP + 2 diphosphate</text>
        <dbReference type="Rhea" id="RHEA:35655"/>
        <dbReference type="ChEBI" id="CHEBI:30616"/>
        <dbReference type="ChEBI" id="CHEBI:33019"/>
        <dbReference type="ChEBI" id="CHEBI:71500"/>
        <dbReference type="EC" id="2.7.7.85"/>
    </reaction>
</comment>
<dbReference type="Pfam" id="PF02457">
    <property type="entry name" value="DAC"/>
    <property type="match status" value="1"/>
</dbReference>
<dbReference type="SUPFAM" id="SSF143597">
    <property type="entry name" value="YojJ-like"/>
    <property type="match status" value="1"/>
</dbReference>
<evidence type="ECO:0000256" key="8">
    <source>
        <dbReference type="ARBA" id="ARBA00022989"/>
    </source>
</evidence>
<evidence type="ECO:0000256" key="5">
    <source>
        <dbReference type="ARBA" id="ARBA00022695"/>
    </source>
</evidence>
<comment type="caution">
    <text evidence="10">Lacks conserved residue(s) required for the propagation of feature annotation.</text>
</comment>
<evidence type="ECO:0000256" key="3">
    <source>
        <dbReference type="ARBA" id="ARBA00022679"/>
    </source>
</evidence>
<keyword evidence="6 10" id="KW-0547">Nucleotide-binding</keyword>
<dbReference type="HAMAP" id="MF_01499">
    <property type="entry name" value="DacA"/>
    <property type="match status" value="1"/>
</dbReference>
<evidence type="ECO:0000256" key="4">
    <source>
        <dbReference type="ARBA" id="ARBA00022692"/>
    </source>
</evidence>
<keyword evidence="3 10" id="KW-0808">Transferase</keyword>
<dbReference type="InterPro" id="IPR045585">
    <property type="entry name" value="CdaA_N"/>
</dbReference>
<dbReference type="InterPro" id="IPR034701">
    <property type="entry name" value="CdaA"/>
</dbReference>
<dbReference type="FunFam" id="3.40.1700.10:FF:000002">
    <property type="entry name" value="Diadenylate cyclase"/>
    <property type="match status" value="1"/>
</dbReference>
<evidence type="ECO:0000256" key="6">
    <source>
        <dbReference type="ARBA" id="ARBA00022741"/>
    </source>
</evidence>